<protein>
    <submittedName>
        <fullName evidence="1">Uncharacterized protein</fullName>
    </submittedName>
</protein>
<reference evidence="2" key="1">
    <citation type="journal article" date="2024" name="Proc. Natl. Acad. Sci. U.S.A.">
        <title>Extraordinary preservation of gene collinearity over three hundred million years revealed in homosporous lycophytes.</title>
        <authorList>
            <person name="Li C."/>
            <person name="Wickell D."/>
            <person name="Kuo L.Y."/>
            <person name="Chen X."/>
            <person name="Nie B."/>
            <person name="Liao X."/>
            <person name="Peng D."/>
            <person name="Ji J."/>
            <person name="Jenkins J."/>
            <person name="Williams M."/>
            <person name="Shu S."/>
            <person name="Plott C."/>
            <person name="Barry K."/>
            <person name="Rajasekar S."/>
            <person name="Grimwood J."/>
            <person name="Han X."/>
            <person name="Sun S."/>
            <person name="Hou Z."/>
            <person name="He W."/>
            <person name="Dai G."/>
            <person name="Sun C."/>
            <person name="Schmutz J."/>
            <person name="Leebens-Mack J.H."/>
            <person name="Li F.W."/>
            <person name="Wang L."/>
        </authorList>
    </citation>
    <scope>NUCLEOTIDE SEQUENCE [LARGE SCALE GENOMIC DNA]</scope>
    <source>
        <strain evidence="2">cv. PW_Plant_1</strain>
    </source>
</reference>
<accession>A0ACC2DW80</accession>
<sequence>MMSSYLPLNVVRMVDPHLNPTDHHTTNSCHNKAHESQPHEDAAATQTNQKQQQENHLMVVPIAPAGGLGDASYAANSSNQGNAVKSIYPLLQNMLLHKLLSPPERGIVRVADLGCSSGMNTVNNMEVVLHTLKHKFKESFTDLELEFQVFFSDLASNDFNTLFNLLTNPDRIGRGYFFAGVPGSFYSRLFPKASLHVAFSSLCLHWISKIPAEVQQRDCLAWNGGHVWIHDGNPKAAEAYAKIAKNDLRDFLNARSAELLPGGLLFVVMKGRSNPDSTKQYRHLPETFQSFLSTWNDLVAEGVIQPESRDSFNLPLYYRTIEEVLEVVRECPDLRLEHLELLDIPILGAQKDEIGSVIEYGRKLANSYRSLLGGYVETHLGLDKAKIFDQRFEEKAIACVQARPERSVSFKDNILMILTHII</sequence>
<gene>
    <name evidence="1" type="ORF">O6H91_04G038000</name>
</gene>
<dbReference type="Proteomes" id="UP001162992">
    <property type="component" value="Chromosome 4"/>
</dbReference>
<keyword evidence="2" id="KW-1185">Reference proteome</keyword>
<organism evidence="1 2">
    <name type="scientific">Diphasiastrum complanatum</name>
    <name type="common">Issler's clubmoss</name>
    <name type="synonym">Lycopodium complanatum</name>
    <dbReference type="NCBI Taxonomy" id="34168"/>
    <lineage>
        <taxon>Eukaryota</taxon>
        <taxon>Viridiplantae</taxon>
        <taxon>Streptophyta</taxon>
        <taxon>Embryophyta</taxon>
        <taxon>Tracheophyta</taxon>
        <taxon>Lycopodiopsida</taxon>
        <taxon>Lycopodiales</taxon>
        <taxon>Lycopodiaceae</taxon>
        <taxon>Lycopodioideae</taxon>
        <taxon>Diphasiastrum</taxon>
    </lineage>
</organism>
<comment type="caution">
    <text evidence="1">The sequence shown here is derived from an EMBL/GenBank/DDBJ whole genome shotgun (WGS) entry which is preliminary data.</text>
</comment>
<evidence type="ECO:0000313" key="2">
    <source>
        <dbReference type="Proteomes" id="UP001162992"/>
    </source>
</evidence>
<dbReference type="EMBL" id="CM055095">
    <property type="protein sequence ID" value="KAJ7558412.1"/>
    <property type="molecule type" value="Genomic_DNA"/>
</dbReference>
<evidence type="ECO:0000313" key="1">
    <source>
        <dbReference type="EMBL" id="KAJ7558412.1"/>
    </source>
</evidence>
<proteinExistence type="predicted"/>
<name>A0ACC2DW80_DIPCM</name>